<dbReference type="SUPFAM" id="SSF57850">
    <property type="entry name" value="RING/U-box"/>
    <property type="match status" value="1"/>
</dbReference>
<accession>A5AW70</accession>
<dbReference type="InterPro" id="IPR000217">
    <property type="entry name" value="Tubulin"/>
</dbReference>
<organism evidence="8">
    <name type="scientific">Vitis vinifera</name>
    <name type="common">Grape</name>
    <dbReference type="NCBI Taxonomy" id="29760"/>
    <lineage>
        <taxon>Eukaryota</taxon>
        <taxon>Viridiplantae</taxon>
        <taxon>Streptophyta</taxon>
        <taxon>Embryophyta</taxon>
        <taxon>Tracheophyta</taxon>
        <taxon>Spermatophyta</taxon>
        <taxon>Magnoliopsida</taxon>
        <taxon>eudicotyledons</taxon>
        <taxon>Gunneridae</taxon>
        <taxon>Pentapetalae</taxon>
        <taxon>rosids</taxon>
        <taxon>Vitales</taxon>
        <taxon>Vitaceae</taxon>
        <taxon>Viteae</taxon>
        <taxon>Vitis</taxon>
    </lineage>
</organism>
<reference evidence="8" key="1">
    <citation type="journal article" date="2007" name="PLoS ONE">
        <title>The first genome sequence of an elite grapevine cultivar (Pinot noir Vitis vinifera L.): coping with a highly heterozygous genome.</title>
        <authorList>
            <person name="Velasco R."/>
            <person name="Zharkikh A."/>
            <person name="Troggio M."/>
            <person name="Cartwright D.A."/>
            <person name="Cestaro A."/>
            <person name="Pruss D."/>
            <person name="Pindo M."/>
            <person name="FitzGerald L.M."/>
            <person name="Vezzulli S."/>
            <person name="Reid J."/>
            <person name="Malacarne G."/>
            <person name="Iliev D."/>
            <person name="Coppola G."/>
            <person name="Wardell B."/>
            <person name="Micheletti D."/>
            <person name="Macalma T."/>
            <person name="Facci M."/>
            <person name="Mitchell J.T."/>
            <person name="Perazzolli M."/>
            <person name="Eldredge G."/>
            <person name="Gatto P."/>
            <person name="Oyzerski R."/>
            <person name="Moretto M."/>
            <person name="Gutin N."/>
            <person name="Stefanini M."/>
            <person name="Chen Y."/>
            <person name="Segala C."/>
            <person name="Davenport C."/>
            <person name="Dematte L."/>
            <person name="Mraz A."/>
            <person name="Battilana J."/>
            <person name="Stormo K."/>
            <person name="Costa F."/>
            <person name="Tao Q."/>
            <person name="Si-Ammour A."/>
            <person name="Harkins T."/>
            <person name="Lackey A."/>
            <person name="Perbost C."/>
            <person name="Taillon B."/>
            <person name="Stella A."/>
            <person name="Solovyev V."/>
            <person name="Fawcett J.A."/>
            <person name="Sterck L."/>
            <person name="Vandepoele K."/>
            <person name="Grando S.M."/>
            <person name="Toppo S."/>
            <person name="Moser C."/>
            <person name="Lanchbury J."/>
            <person name="Bogden R."/>
            <person name="Skolnick M."/>
            <person name="Sgaramella V."/>
            <person name="Bhatnagar S.K."/>
            <person name="Fontana P."/>
            <person name="Gutin A."/>
            <person name="Van de Peer Y."/>
            <person name="Salamini F."/>
            <person name="Viola R."/>
        </authorList>
    </citation>
    <scope>NUCLEOTIDE SEQUENCE</scope>
</reference>
<proteinExistence type="inferred from homology"/>
<protein>
    <recommendedName>
        <fullName evidence="7">Tubulin/FtsZ 2-layer sandwich domain-containing protein</fullName>
    </recommendedName>
</protein>
<feature type="domain" description="Tubulin/FtsZ 2-layer sandwich" evidence="7">
    <location>
        <begin position="158"/>
        <end position="205"/>
    </location>
</feature>
<dbReference type="AlphaFoldDB" id="A5AW70"/>
<keyword evidence="4" id="KW-0342">GTP-binding</keyword>
<keyword evidence="2" id="KW-0493">Microtubule</keyword>
<evidence type="ECO:0000256" key="4">
    <source>
        <dbReference type="ARBA" id="ARBA00023134"/>
    </source>
</evidence>
<dbReference type="InterPro" id="IPR002453">
    <property type="entry name" value="Beta_tubulin"/>
</dbReference>
<dbReference type="GO" id="GO:0005525">
    <property type="term" value="F:GTP binding"/>
    <property type="evidence" value="ECO:0007669"/>
    <property type="project" value="UniProtKB-KW"/>
</dbReference>
<dbReference type="PANTHER" id="PTHR11588">
    <property type="entry name" value="TUBULIN"/>
    <property type="match status" value="1"/>
</dbReference>
<feature type="region of interest" description="Disordered" evidence="6">
    <location>
        <begin position="483"/>
        <end position="527"/>
    </location>
</feature>
<name>A5AW70_VITVI</name>
<dbReference type="InterPro" id="IPR018316">
    <property type="entry name" value="Tubulin/FtsZ_2-layer-sand-dom"/>
</dbReference>
<dbReference type="GO" id="GO:0005874">
    <property type="term" value="C:microtubule"/>
    <property type="evidence" value="ECO:0007669"/>
    <property type="project" value="UniProtKB-KW"/>
</dbReference>
<feature type="compositionally biased region" description="Polar residues" evidence="6">
    <location>
        <begin position="518"/>
        <end position="527"/>
    </location>
</feature>
<dbReference type="GO" id="GO:0007017">
    <property type="term" value="P:microtubule-based process"/>
    <property type="evidence" value="ECO:0007669"/>
    <property type="project" value="InterPro"/>
</dbReference>
<dbReference type="Gene3D" id="3.40.50.1440">
    <property type="entry name" value="Tubulin/FtsZ, GTPase domain"/>
    <property type="match status" value="1"/>
</dbReference>
<evidence type="ECO:0000259" key="7">
    <source>
        <dbReference type="Pfam" id="PF03953"/>
    </source>
</evidence>
<evidence type="ECO:0000256" key="3">
    <source>
        <dbReference type="ARBA" id="ARBA00022741"/>
    </source>
</evidence>
<comment type="similarity">
    <text evidence="1">Belongs to the tubulin family.</text>
</comment>
<comment type="function">
    <text evidence="5">Tubulin is the major constituent of microtubules, a cylinder consisting of laterally associated linear protofilaments composed of alpha- and beta-tubulin heterodimers. Microtubules grow by the addition of GTP-tubulin dimers to the microtubule end, where a stabilizing cap forms. Below the cap, tubulin dimers are in GDP-bound state, owing to GTPase activity of alpha-tubulin.</text>
</comment>
<dbReference type="PRINTS" id="PR01163">
    <property type="entry name" value="BETATUBULIN"/>
</dbReference>
<feature type="compositionally biased region" description="Polar residues" evidence="6">
    <location>
        <begin position="496"/>
        <end position="510"/>
    </location>
</feature>
<dbReference type="GO" id="GO:0003924">
    <property type="term" value="F:GTPase activity"/>
    <property type="evidence" value="ECO:0007669"/>
    <property type="project" value="InterPro"/>
</dbReference>
<dbReference type="SUPFAM" id="SSF55307">
    <property type="entry name" value="Tubulin C-terminal domain-like"/>
    <property type="match status" value="1"/>
</dbReference>
<dbReference type="GO" id="GO:0005200">
    <property type="term" value="F:structural constituent of cytoskeleton"/>
    <property type="evidence" value="ECO:0007669"/>
    <property type="project" value="InterPro"/>
</dbReference>
<dbReference type="InterPro" id="IPR008280">
    <property type="entry name" value="Tub_FtsZ_C"/>
</dbReference>
<evidence type="ECO:0000313" key="8">
    <source>
        <dbReference type="EMBL" id="CAN64961.1"/>
    </source>
</evidence>
<dbReference type="ExpressionAtlas" id="A5AW70">
    <property type="expression patterns" value="baseline and differential"/>
</dbReference>
<dbReference type="InterPro" id="IPR036525">
    <property type="entry name" value="Tubulin/FtsZ_GTPase_sf"/>
</dbReference>
<evidence type="ECO:0000256" key="1">
    <source>
        <dbReference type="ARBA" id="ARBA00009636"/>
    </source>
</evidence>
<evidence type="ECO:0000256" key="2">
    <source>
        <dbReference type="ARBA" id="ARBA00022701"/>
    </source>
</evidence>
<gene>
    <name evidence="8" type="ORF">VITISV_008889</name>
</gene>
<evidence type="ECO:0000256" key="6">
    <source>
        <dbReference type="SAM" id="MobiDB-lite"/>
    </source>
</evidence>
<keyword evidence="3" id="KW-0547">Nucleotide-binding</keyword>
<dbReference type="Pfam" id="PF03953">
    <property type="entry name" value="Tubulin_C"/>
    <property type="match status" value="1"/>
</dbReference>
<sequence>MNVFRSIITGDKFNFNWKYCSRRSIGLDNDVNWLVGQLVRQSSELHHSMSLGGDFLKIANHMKLQARLHESHAIRCSVTTPMTTIECLEVDLMLNPNCGERIPHTCPDTIADMKTMQHVKDDYGYSHETCHDPNSERPKIWPMTPDLWKFVVNLMSFPRLYFFMVGFAPLTSHGSQQYRTLTFPELTRQTWDTKNIMCVADPRYGYSFIKELCHLRHYGDYAISLASTCCLHGLVQQSIEIFGRRGPALGFGLGWGAYAEATWEKDVDIAFAQDAIDEYKAREAAAAIQGKMVDMQRGGKWAVAGCRNDVDMLSSECDARECPVLLPEGVRIRERATCPSLGSPDGVAPDSEARHVSSGGGVPTLSILSQAYQAISACSRETKDEVHAQNKVANVDTSGDLVKLTLEPAASGRGGWVGMCRGTTSSDVSDEVLGKEAAAALDAVEAQQQRLSFQRLIVMAEGERTYHQRIAIILGEAESEMVSEKQRKESAPPRPTQVSRAETSSFGSNNVRKKDNEFSSFTNSSRYSQSPKLIRGTMMTLMDCGHYFCNNCWTGYFIVKLVLKLMVSLLSTLNELSGAMA</sequence>
<dbReference type="EMBL" id="AM437818">
    <property type="protein sequence ID" value="CAN64961.1"/>
    <property type="molecule type" value="Genomic_DNA"/>
</dbReference>
<evidence type="ECO:0000256" key="5">
    <source>
        <dbReference type="ARBA" id="ARBA00034296"/>
    </source>
</evidence>